<keyword evidence="10" id="KW-0472">Membrane</keyword>
<dbReference type="InterPro" id="IPR051735">
    <property type="entry name" value="CFEM_domain"/>
</dbReference>
<evidence type="ECO:0000256" key="13">
    <source>
        <dbReference type="ARBA" id="ARBA00023288"/>
    </source>
</evidence>
<feature type="domain" description="CFEM" evidence="14">
    <location>
        <begin position="61"/>
        <end position="169"/>
    </location>
</feature>
<comment type="caution">
    <text evidence="15">The sequence shown here is derived from an EMBL/GenBank/DDBJ whole genome shotgun (WGS) entry which is preliminary data.</text>
</comment>
<keyword evidence="5" id="KW-0964">Secreted</keyword>
<name>A0AA38MXY2_9AGAR</name>
<keyword evidence="16" id="KW-1185">Reference proteome</keyword>
<dbReference type="EMBL" id="JANVFO010000042">
    <property type="protein sequence ID" value="KAJ3727201.1"/>
    <property type="molecule type" value="Genomic_DNA"/>
</dbReference>
<keyword evidence="8" id="KW-0732">Signal</keyword>
<evidence type="ECO:0000256" key="11">
    <source>
        <dbReference type="ARBA" id="ARBA00023157"/>
    </source>
</evidence>
<keyword evidence="11" id="KW-1015">Disulfide bond</keyword>
<dbReference type="AlphaFoldDB" id="A0AA38MXY2"/>
<evidence type="ECO:0000259" key="14">
    <source>
        <dbReference type="PROSITE" id="PS52012"/>
    </source>
</evidence>
<protein>
    <recommendedName>
        <fullName evidence="14">CFEM domain-containing protein</fullName>
    </recommendedName>
</protein>
<keyword evidence="13" id="KW-0449">Lipoprotein</keyword>
<evidence type="ECO:0000256" key="9">
    <source>
        <dbReference type="ARBA" id="ARBA00023004"/>
    </source>
</evidence>
<dbReference type="GO" id="GO:0005576">
    <property type="term" value="C:extracellular region"/>
    <property type="evidence" value="ECO:0007669"/>
    <property type="project" value="UniProtKB-SubCell"/>
</dbReference>
<comment type="subcellular location">
    <subcellularLocation>
        <location evidence="1">Cell membrane</location>
        <topology evidence="1">Lipid-anchor</topology>
        <topology evidence="1">GPI-anchor</topology>
    </subcellularLocation>
    <subcellularLocation>
        <location evidence="2">Secreted</location>
    </subcellularLocation>
</comment>
<evidence type="ECO:0000313" key="16">
    <source>
        <dbReference type="Proteomes" id="UP001176059"/>
    </source>
</evidence>
<dbReference type="PANTHER" id="PTHR37928:SF1">
    <property type="entry name" value="CFEM DOMAIN PROTEIN (AFU_ORTHOLOGUE AFUA_6G14090)"/>
    <property type="match status" value="1"/>
</dbReference>
<keyword evidence="7" id="KW-0479">Metal-binding</keyword>
<dbReference type="GO" id="GO:0046872">
    <property type="term" value="F:metal ion binding"/>
    <property type="evidence" value="ECO:0007669"/>
    <property type="project" value="UniProtKB-KW"/>
</dbReference>
<sequence>MNMLNIAYRPSGSQFVGPSSLTDWLGGCIRLDIFLNSLAHPFRFLAFLMTQMFSYFQNPSAVMYILVSVSAFTAIRVAVAQISELPSCSHKCVKNALSAIGCPSNDIVCLCTDPSLLTVILQCSALTCSVDDQETVNSDLDLLCDANITSSGLSGATLTTTLLNGATVTREIPGLSTPLEPIANASAVRSSLITASATSEVNPIQNATMPVTNSTSTATNVVSSAKTAVNASSTASSNSAGSSLLASRDVGVLGLILMVIRSVVFLV</sequence>
<dbReference type="GO" id="GO:0005886">
    <property type="term" value="C:plasma membrane"/>
    <property type="evidence" value="ECO:0007669"/>
    <property type="project" value="UniProtKB-SubCell"/>
</dbReference>
<evidence type="ECO:0000256" key="7">
    <source>
        <dbReference type="ARBA" id="ARBA00022723"/>
    </source>
</evidence>
<evidence type="ECO:0000256" key="8">
    <source>
        <dbReference type="ARBA" id="ARBA00022729"/>
    </source>
</evidence>
<dbReference type="Proteomes" id="UP001176059">
    <property type="component" value="Unassembled WGS sequence"/>
</dbReference>
<dbReference type="InterPro" id="IPR008427">
    <property type="entry name" value="Extracellular_membr_CFEM_dom"/>
</dbReference>
<keyword evidence="9" id="KW-0408">Iron</keyword>
<comment type="similarity">
    <text evidence="3">Belongs to the RBT5 family.</text>
</comment>
<reference evidence="15" key="1">
    <citation type="submission" date="2022-08" db="EMBL/GenBank/DDBJ databases">
        <authorList>
            <consortium name="DOE Joint Genome Institute"/>
            <person name="Min B."/>
            <person name="Sierra-Patev S."/>
            <person name="Naranjo-Ortiz M."/>
            <person name="Looney B."/>
            <person name="Konkel Z."/>
            <person name="Slot J.C."/>
            <person name="Sakamoto Y."/>
            <person name="Steenwyk J.L."/>
            <person name="Rokas A."/>
            <person name="Carro J."/>
            <person name="Camarero S."/>
            <person name="Ferreira P."/>
            <person name="Molpeceres G."/>
            <person name="Ruiz-duenas F.J."/>
            <person name="Serrano A."/>
            <person name="Henrissat B."/>
            <person name="Drula E."/>
            <person name="Hughes K.W."/>
            <person name="Mata J.L."/>
            <person name="Ishikawa N.K."/>
            <person name="Vargas-Isla R."/>
            <person name="Ushijima S."/>
            <person name="Smith C.A."/>
            <person name="Ahrendt S."/>
            <person name="Andreopoulos W."/>
            <person name="He G."/>
            <person name="LaButti K."/>
            <person name="Lipzen A."/>
            <person name="Ng V."/>
            <person name="Riley R."/>
            <person name="Sandor L."/>
            <person name="Barry K."/>
            <person name="Martinez A.T."/>
            <person name="Xiao Y."/>
            <person name="Gibbons J.G."/>
            <person name="Terashima K."/>
            <person name="Hibbett D.S."/>
            <person name="Grigoriev I.V."/>
        </authorList>
    </citation>
    <scope>NUCLEOTIDE SEQUENCE</scope>
    <source>
        <strain evidence="15">ET3784</strain>
    </source>
</reference>
<evidence type="ECO:0000313" key="15">
    <source>
        <dbReference type="EMBL" id="KAJ3727201.1"/>
    </source>
</evidence>
<organism evidence="15 16">
    <name type="scientific">Lentinula guzmanii</name>
    <dbReference type="NCBI Taxonomy" id="2804957"/>
    <lineage>
        <taxon>Eukaryota</taxon>
        <taxon>Fungi</taxon>
        <taxon>Dikarya</taxon>
        <taxon>Basidiomycota</taxon>
        <taxon>Agaricomycotina</taxon>
        <taxon>Agaricomycetes</taxon>
        <taxon>Agaricomycetidae</taxon>
        <taxon>Agaricales</taxon>
        <taxon>Marasmiineae</taxon>
        <taxon>Omphalotaceae</taxon>
        <taxon>Lentinula</taxon>
    </lineage>
</organism>
<dbReference type="Pfam" id="PF05730">
    <property type="entry name" value="CFEM"/>
    <property type="match status" value="1"/>
</dbReference>
<evidence type="ECO:0000256" key="5">
    <source>
        <dbReference type="ARBA" id="ARBA00022525"/>
    </source>
</evidence>
<evidence type="ECO:0000256" key="2">
    <source>
        <dbReference type="ARBA" id="ARBA00004613"/>
    </source>
</evidence>
<evidence type="ECO:0000256" key="12">
    <source>
        <dbReference type="ARBA" id="ARBA00023180"/>
    </source>
</evidence>
<evidence type="ECO:0000256" key="1">
    <source>
        <dbReference type="ARBA" id="ARBA00004609"/>
    </source>
</evidence>
<keyword evidence="12" id="KW-0325">Glycoprotein</keyword>
<dbReference type="SMART" id="SM00747">
    <property type="entry name" value="CFEM"/>
    <property type="match status" value="1"/>
</dbReference>
<keyword evidence="6" id="KW-0349">Heme</keyword>
<accession>A0AA38MXY2</accession>
<evidence type="ECO:0000256" key="3">
    <source>
        <dbReference type="ARBA" id="ARBA00010031"/>
    </source>
</evidence>
<evidence type="ECO:0000256" key="6">
    <source>
        <dbReference type="ARBA" id="ARBA00022617"/>
    </source>
</evidence>
<gene>
    <name evidence="15" type="ORF">DFJ43DRAFT_1086936</name>
</gene>
<dbReference type="PROSITE" id="PS52012">
    <property type="entry name" value="CFEM"/>
    <property type="match status" value="1"/>
</dbReference>
<evidence type="ECO:0000256" key="4">
    <source>
        <dbReference type="ARBA" id="ARBA00022475"/>
    </source>
</evidence>
<keyword evidence="4" id="KW-1003">Cell membrane</keyword>
<reference evidence="15" key="2">
    <citation type="journal article" date="2023" name="Proc. Natl. Acad. Sci. U.S.A.">
        <title>A global phylogenomic analysis of the shiitake genus Lentinula.</title>
        <authorList>
            <person name="Sierra-Patev S."/>
            <person name="Min B."/>
            <person name="Naranjo-Ortiz M."/>
            <person name="Looney B."/>
            <person name="Konkel Z."/>
            <person name="Slot J.C."/>
            <person name="Sakamoto Y."/>
            <person name="Steenwyk J.L."/>
            <person name="Rokas A."/>
            <person name="Carro J."/>
            <person name="Camarero S."/>
            <person name="Ferreira P."/>
            <person name="Molpeceres G."/>
            <person name="Ruiz-Duenas F.J."/>
            <person name="Serrano A."/>
            <person name="Henrissat B."/>
            <person name="Drula E."/>
            <person name="Hughes K.W."/>
            <person name="Mata J.L."/>
            <person name="Ishikawa N.K."/>
            <person name="Vargas-Isla R."/>
            <person name="Ushijima S."/>
            <person name="Smith C.A."/>
            <person name="Donoghue J."/>
            <person name="Ahrendt S."/>
            <person name="Andreopoulos W."/>
            <person name="He G."/>
            <person name="LaButti K."/>
            <person name="Lipzen A."/>
            <person name="Ng V."/>
            <person name="Riley R."/>
            <person name="Sandor L."/>
            <person name="Barry K."/>
            <person name="Martinez A.T."/>
            <person name="Xiao Y."/>
            <person name="Gibbons J.G."/>
            <person name="Terashima K."/>
            <person name="Grigoriev I.V."/>
            <person name="Hibbett D."/>
        </authorList>
    </citation>
    <scope>NUCLEOTIDE SEQUENCE</scope>
    <source>
        <strain evidence="15">ET3784</strain>
    </source>
</reference>
<evidence type="ECO:0000256" key="10">
    <source>
        <dbReference type="ARBA" id="ARBA00023136"/>
    </source>
</evidence>
<proteinExistence type="inferred from homology"/>
<dbReference type="PANTHER" id="PTHR37928">
    <property type="entry name" value="CFEM DOMAIN PROTEIN (AFU_ORTHOLOGUE AFUA_6G14090)"/>
    <property type="match status" value="1"/>
</dbReference>